<evidence type="ECO:0000313" key="1">
    <source>
        <dbReference type="EMBL" id="MDH6280951.1"/>
    </source>
</evidence>
<dbReference type="InterPro" id="IPR023393">
    <property type="entry name" value="START-like_dom_sf"/>
</dbReference>
<gene>
    <name evidence="1" type="ORF">M2280_002164</name>
</gene>
<dbReference type="Gene3D" id="3.30.530.20">
    <property type="match status" value="1"/>
</dbReference>
<name>A0ABT6M9H5_9NOCA</name>
<sequence length="155" mass="16492">MYVTFVIGYDPSMAKLKVSMDMPMSPEDAWNKASDLTGFDQWLSIHEAWRGELPAALSAGTTISSVVTVKGLRNRVAWTLKQYNPPRSLVLKGDGKGGVKLGLVLSVDPAAEGARVALDIDLGGAPLFGPIGSGVARALRGDIESSLQKFVTLYA</sequence>
<reference evidence="1 2" key="1">
    <citation type="submission" date="2023-04" db="EMBL/GenBank/DDBJ databases">
        <title>Forest soil microbial communities from Buena Vista Peninsula, Colon Province, Panama.</title>
        <authorList>
            <person name="Bouskill N."/>
        </authorList>
    </citation>
    <scope>NUCLEOTIDE SEQUENCE [LARGE SCALE GENOMIC DNA]</scope>
    <source>
        <strain evidence="1 2">CFH S0262</strain>
    </source>
</reference>
<dbReference type="EMBL" id="JARXVC010000004">
    <property type="protein sequence ID" value="MDH6280951.1"/>
    <property type="molecule type" value="Genomic_DNA"/>
</dbReference>
<protein>
    <recommendedName>
        <fullName evidence="3">SRPBCC family protein</fullName>
    </recommendedName>
</protein>
<organism evidence="1 2">
    <name type="scientific">Prescottella agglutinans</name>
    <dbReference type="NCBI Taxonomy" id="1644129"/>
    <lineage>
        <taxon>Bacteria</taxon>
        <taxon>Bacillati</taxon>
        <taxon>Actinomycetota</taxon>
        <taxon>Actinomycetes</taxon>
        <taxon>Mycobacteriales</taxon>
        <taxon>Nocardiaceae</taxon>
        <taxon>Prescottella</taxon>
    </lineage>
</organism>
<evidence type="ECO:0008006" key="3">
    <source>
        <dbReference type="Google" id="ProtNLM"/>
    </source>
</evidence>
<evidence type="ECO:0000313" key="2">
    <source>
        <dbReference type="Proteomes" id="UP001160334"/>
    </source>
</evidence>
<accession>A0ABT6M9H5</accession>
<keyword evidence="2" id="KW-1185">Reference proteome</keyword>
<proteinExistence type="predicted"/>
<comment type="caution">
    <text evidence="1">The sequence shown here is derived from an EMBL/GenBank/DDBJ whole genome shotgun (WGS) entry which is preliminary data.</text>
</comment>
<dbReference type="InterPro" id="IPR019587">
    <property type="entry name" value="Polyketide_cyclase/dehydratase"/>
</dbReference>
<dbReference type="Pfam" id="PF10604">
    <property type="entry name" value="Polyketide_cyc2"/>
    <property type="match status" value="1"/>
</dbReference>
<dbReference type="SUPFAM" id="SSF55961">
    <property type="entry name" value="Bet v1-like"/>
    <property type="match status" value="1"/>
</dbReference>
<dbReference type="CDD" id="cd07812">
    <property type="entry name" value="SRPBCC"/>
    <property type="match status" value="1"/>
</dbReference>
<dbReference type="Proteomes" id="UP001160334">
    <property type="component" value="Unassembled WGS sequence"/>
</dbReference>